<dbReference type="EC" id="7.1.1.2" evidence="4 17"/>
<keyword evidence="8 17" id="KW-0812">Transmembrane</keyword>
<evidence type="ECO:0000313" key="19">
    <source>
        <dbReference type="EMBL" id="QPL15828.1"/>
    </source>
</evidence>
<dbReference type="GO" id="GO:0042773">
    <property type="term" value="P:ATP synthesis coupled electron transport"/>
    <property type="evidence" value="ECO:0007669"/>
    <property type="project" value="InterPro"/>
</dbReference>
<keyword evidence="15 17" id="KW-0472">Membrane</keyword>
<evidence type="ECO:0000256" key="10">
    <source>
        <dbReference type="ARBA" id="ARBA00022982"/>
    </source>
</evidence>
<feature type="transmembrane region" description="Helical" evidence="17">
    <location>
        <begin position="346"/>
        <end position="365"/>
    </location>
</feature>
<protein>
    <recommendedName>
        <fullName evidence="5 17">NADH-ubiquinone oxidoreductase chain 4</fullName>
        <ecNumber evidence="4 17">7.1.1.2</ecNumber>
    </recommendedName>
</protein>
<evidence type="ECO:0000256" key="14">
    <source>
        <dbReference type="ARBA" id="ARBA00023128"/>
    </source>
</evidence>
<feature type="transmembrane region" description="Helical" evidence="17">
    <location>
        <begin position="139"/>
        <end position="161"/>
    </location>
</feature>
<comment type="subcellular location">
    <subcellularLocation>
        <location evidence="2 17">Mitochondrion membrane</location>
        <topology evidence="2 17">Multi-pass membrane protein</topology>
    </subcellularLocation>
</comment>
<evidence type="ECO:0000259" key="18">
    <source>
        <dbReference type="Pfam" id="PF00361"/>
    </source>
</evidence>
<dbReference type="EMBL" id="MW208844">
    <property type="protein sequence ID" value="QPL15828.1"/>
    <property type="molecule type" value="Genomic_DNA"/>
</dbReference>
<evidence type="ECO:0000256" key="1">
    <source>
        <dbReference type="ARBA" id="ARBA00003257"/>
    </source>
</evidence>
<feature type="transmembrane region" description="Helical" evidence="17">
    <location>
        <begin position="385"/>
        <end position="406"/>
    </location>
</feature>
<feature type="transmembrane region" description="Helical" evidence="17">
    <location>
        <begin position="218"/>
        <end position="239"/>
    </location>
</feature>
<dbReference type="PRINTS" id="PR01437">
    <property type="entry name" value="NUOXDRDTASE4"/>
</dbReference>
<feature type="transmembrane region" description="Helical" evidence="17">
    <location>
        <begin position="57"/>
        <end position="75"/>
    </location>
</feature>
<dbReference type="PANTHER" id="PTHR43507:SF20">
    <property type="entry name" value="NADH-UBIQUINONE OXIDOREDUCTASE CHAIN 4"/>
    <property type="match status" value="1"/>
</dbReference>
<dbReference type="GO" id="GO:0048039">
    <property type="term" value="F:ubiquinone binding"/>
    <property type="evidence" value="ECO:0007669"/>
    <property type="project" value="TreeGrafter"/>
</dbReference>
<accession>A0A7T0M4H2</accession>
<evidence type="ECO:0000256" key="4">
    <source>
        <dbReference type="ARBA" id="ARBA00012944"/>
    </source>
</evidence>
<evidence type="ECO:0000256" key="15">
    <source>
        <dbReference type="ARBA" id="ARBA00023136"/>
    </source>
</evidence>
<dbReference type="AlphaFoldDB" id="A0A7T0M4H2"/>
<evidence type="ECO:0000256" key="17">
    <source>
        <dbReference type="RuleBase" id="RU003297"/>
    </source>
</evidence>
<feature type="transmembrane region" description="Helical" evidence="17">
    <location>
        <begin position="21"/>
        <end position="37"/>
    </location>
</feature>
<evidence type="ECO:0000256" key="13">
    <source>
        <dbReference type="ARBA" id="ARBA00023075"/>
    </source>
</evidence>
<gene>
    <name evidence="19" type="primary">NADH4</name>
</gene>
<evidence type="ECO:0000256" key="11">
    <source>
        <dbReference type="ARBA" id="ARBA00022989"/>
    </source>
</evidence>
<evidence type="ECO:0000256" key="7">
    <source>
        <dbReference type="ARBA" id="ARBA00022660"/>
    </source>
</evidence>
<dbReference type="GO" id="GO:0015990">
    <property type="term" value="P:electron transport coupled proton transport"/>
    <property type="evidence" value="ECO:0007669"/>
    <property type="project" value="TreeGrafter"/>
</dbReference>
<evidence type="ECO:0000256" key="8">
    <source>
        <dbReference type="ARBA" id="ARBA00022692"/>
    </source>
</evidence>
<evidence type="ECO:0000256" key="5">
    <source>
        <dbReference type="ARBA" id="ARBA00021006"/>
    </source>
</evidence>
<dbReference type="Pfam" id="PF00361">
    <property type="entry name" value="Proton_antipo_M"/>
    <property type="match status" value="1"/>
</dbReference>
<keyword evidence="11 17" id="KW-1133">Transmembrane helix</keyword>
<organism evidence="19">
    <name type="scientific">Yuukianura szeptyckii</name>
    <dbReference type="NCBI Taxonomy" id="1453868"/>
    <lineage>
        <taxon>Eukaryota</taxon>
        <taxon>Metazoa</taxon>
        <taxon>Ecdysozoa</taxon>
        <taxon>Arthropoda</taxon>
        <taxon>Hexapoda</taxon>
        <taxon>Collembola</taxon>
        <taxon>Poduromorpha</taxon>
        <taxon>Poduroidea</taxon>
        <taxon>Neanuridae</taxon>
        <taxon>Neanurinae</taxon>
        <taxon>Lobellini</taxon>
        <taxon>Yuukianura</taxon>
    </lineage>
</organism>
<evidence type="ECO:0000256" key="12">
    <source>
        <dbReference type="ARBA" id="ARBA00023027"/>
    </source>
</evidence>
<dbReference type="GO" id="GO:0031966">
    <property type="term" value="C:mitochondrial membrane"/>
    <property type="evidence" value="ECO:0007669"/>
    <property type="project" value="UniProtKB-SubCell"/>
</dbReference>
<dbReference type="GO" id="GO:0003954">
    <property type="term" value="F:NADH dehydrogenase activity"/>
    <property type="evidence" value="ECO:0007669"/>
    <property type="project" value="TreeGrafter"/>
</dbReference>
<dbReference type="PANTHER" id="PTHR43507">
    <property type="entry name" value="NADH-UBIQUINONE OXIDOREDUCTASE CHAIN 4"/>
    <property type="match status" value="1"/>
</dbReference>
<feature type="transmembrane region" description="Helical" evidence="17">
    <location>
        <begin position="280"/>
        <end position="298"/>
    </location>
</feature>
<reference evidence="19" key="1">
    <citation type="submission" date="2020-11" db="EMBL/GenBank/DDBJ databases">
        <title>The complete mitochondrial genome of Yuukianura szeptyckii Deharveng &amp; Weiner 1984 (Collembola: Neanuridae).</title>
        <authorList>
            <person name="Lee Y.-S."/>
            <person name="Lee T."/>
            <person name="Kim P."/>
            <person name="Son J."/>
            <person name="Wee J."/>
            <person name="Kim Y."/>
            <person name="Cho K."/>
        </authorList>
    </citation>
    <scope>NUCLEOTIDE SEQUENCE</scope>
</reference>
<dbReference type="InterPro" id="IPR001750">
    <property type="entry name" value="ND/Mrp_TM"/>
</dbReference>
<evidence type="ECO:0000256" key="3">
    <source>
        <dbReference type="ARBA" id="ARBA00009025"/>
    </source>
</evidence>
<sequence>MKSGFMLGGLLGLSMFKDFSVWNLIGVFILWNFILFMEYPLYESFKMTSSWSTYDTLSILLMVLTAYLLVLMYLSSVSVYRIGFMNLNYLKLMYILFSLLLMSFSLSSYLGFYFMFEISLIPTLYIIVGWGYQPERMLAGIYFMMYTLLVSLPLLLSLVYLDSSMFGGGMWDTLFLGYTKVYSYFKEYIVLIFLVMAFLVKLPVFMFHLWLPKAHVEAPVAGSMILAGVLLKLGGYGIYRVLMKFYFLMKHLSGSLVSLSILGLLSIGITCCRLNDMKSLVAYSSVAHMGLVISGLLMGSLWGLIGALILMLSHGLSSSGLFCFVNMVYERTSSRSVYLSKGGMTLIPMFSFFMFMLCCSNFSAPPSINFLSELMLMSGLMSYEALIMLVFPLGSFIGVVFSFYLYSFTQHGKEYKGLGGLMNAFLLDYHLLVLHIFPLNVFMLKSMIFY</sequence>
<comment type="function">
    <text evidence="1">Core subunit of the mitochondrial membrane respiratory chain NADH dehydrogenase (Complex I) that is believed to belong to the minimal assembly required for catalysis. Complex I functions in the transfer of electrons from NADH to the respiratory chain. The immediate electron acceptor for the enzyme is believed to be ubiquinone.</text>
</comment>
<geneLocation type="mitochondrion" evidence="19"/>
<dbReference type="GO" id="GO:0008137">
    <property type="term" value="F:NADH dehydrogenase (ubiquinone) activity"/>
    <property type="evidence" value="ECO:0007669"/>
    <property type="project" value="UniProtKB-UniRule"/>
</dbReference>
<name>A0A7T0M4H2_9HEXA</name>
<keyword evidence="6 17" id="KW-0813">Transport</keyword>
<feature type="transmembrane region" description="Helical" evidence="17">
    <location>
        <begin position="245"/>
        <end position="268"/>
    </location>
</feature>
<keyword evidence="7 17" id="KW-0679">Respiratory chain</keyword>
<comment type="function">
    <text evidence="17">Core subunit of the mitochondrial membrane respiratory chain NADH dehydrogenase (Complex I) which catalyzes electron transfer from NADH through the respiratory chain, using ubiquinone as an electron acceptor. Essential for the catalytic activity and assembly of complex I.</text>
</comment>
<feature type="domain" description="NADH:quinone oxidoreductase/Mrp antiporter transmembrane" evidence="18">
    <location>
        <begin position="109"/>
        <end position="397"/>
    </location>
</feature>
<evidence type="ECO:0000256" key="9">
    <source>
        <dbReference type="ARBA" id="ARBA00022967"/>
    </source>
</evidence>
<proteinExistence type="inferred from homology"/>
<comment type="catalytic activity">
    <reaction evidence="16 17">
        <text>a ubiquinone + NADH + 5 H(+)(in) = a ubiquinol + NAD(+) + 4 H(+)(out)</text>
        <dbReference type="Rhea" id="RHEA:29091"/>
        <dbReference type="Rhea" id="RHEA-COMP:9565"/>
        <dbReference type="Rhea" id="RHEA-COMP:9566"/>
        <dbReference type="ChEBI" id="CHEBI:15378"/>
        <dbReference type="ChEBI" id="CHEBI:16389"/>
        <dbReference type="ChEBI" id="CHEBI:17976"/>
        <dbReference type="ChEBI" id="CHEBI:57540"/>
        <dbReference type="ChEBI" id="CHEBI:57945"/>
        <dbReference type="EC" id="7.1.1.2"/>
    </reaction>
</comment>
<evidence type="ECO:0000256" key="2">
    <source>
        <dbReference type="ARBA" id="ARBA00004225"/>
    </source>
</evidence>
<feature type="transmembrane region" description="Helical" evidence="17">
    <location>
        <begin position="188"/>
        <end position="211"/>
    </location>
</feature>
<feature type="transmembrane region" description="Helical" evidence="17">
    <location>
        <begin position="304"/>
        <end position="325"/>
    </location>
</feature>
<dbReference type="InterPro" id="IPR003918">
    <property type="entry name" value="NADH_UbQ_OxRdtase"/>
</dbReference>
<comment type="similarity">
    <text evidence="3 17">Belongs to the complex I subunit 4 family.</text>
</comment>
<evidence type="ECO:0000256" key="6">
    <source>
        <dbReference type="ARBA" id="ARBA00022448"/>
    </source>
</evidence>
<keyword evidence="9" id="KW-1278">Translocase</keyword>
<keyword evidence="12 17" id="KW-0520">NAD</keyword>
<keyword evidence="14 17" id="KW-0496">Mitochondrion</keyword>
<evidence type="ECO:0000256" key="16">
    <source>
        <dbReference type="ARBA" id="ARBA00049551"/>
    </source>
</evidence>
<feature type="transmembrane region" description="Helical" evidence="17">
    <location>
        <begin position="87"/>
        <end position="106"/>
    </location>
</feature>
<feature type="transmembrane region" description="Helical" evidence="17">
    <location>
        <begin position="418"/>
        <end position="437"/>
    </location>
</feature>
<keyword evidence="10 17" id="KW-0249">Electron transport</keyword>
<keyword evidence="13 17" id="KW-0830">Ubiquinone</keyword>
<feature type="transmembrane region" description="Helical" evidence="17">
    <location>
        <begin position="112"/>
        <end position="132"/>
    </location>
</feature>